<evidence type="ECO:0000313" key="2">
    <source>
        <dbReference type="EMBL" id="AZN70901.1"/>
    </source>
</evidence>
<accession>A0A3S9B1X9</accession>
<keyword evidence="1" id="KW-1133">Transmembrane helix</keyword>
<feature type="transmembrane region" description="Helical" evidence="1">
    <location>
        <begin position="107"/>
        <end position="126"/>
    </location>
</feature>
<dbReference type="PANTHER" id="PTHR35519:SF2">
    <property type="entry name" value="PH DOMAIN PROTEIN"/>
    <property type="match status" value="1"/>
</dbReference>
<keyword evidence="3" id="KW-1185">Reference proteome</keyword>
<dbReference type="EMBL" id="CP032509">
    <property type="protein sequence ID" value="AZN70901.1"/>
    <property type="molecule type" value="Genomic_DNA"/>
</dbReference>
<evidence type="ECO:0000313" key="3">
    <source>
        <dbReference type="Proteomes" id="UP000268192"/>
    </source>
</evidence>
<reference evidence="2 3" key="1">
    <citation type="submission" date="2018-09" db="EMBL/GenBank/DDBJ databases">
        <title>Marinorhizobium profundi gen. nov., sp. nov., isolated from a deep-sea sediment sample from the New Britain Trench and proposal of Marinorhizobiaceae fam. nov. in the order Rhizobiales of the class Alphaproteobacteria.</title>
        <authorList>
            <person name="Cao J."/>
        </authorList>
    </citation>
    <scope>NUCLEOTIDE SEQUENCE [LARGE SCALE GENOMIC DNA]</scope>
    <source>
        <strain evidence="2 3">WS11</strain>
    </source>
</reference>
<dbReference type="KEGG" id="abaw:D5400_06085"/>
<keyword evidence="1" id="KW-0472">Membrane</keyword>
<dbReference type="RefSeq" id="WP_126008628.1">
    <property type="nucleotide sequence ID" value="NZ_CP032509.1"/>
</dbReference>
<keyword evidence="1" id="KW-0812">Transmembrane</keyword>
<dbReference type="PANTHER" id="PTHR35519">
    <property type="entry name" value="MEMBRANE PROTEINS"/>
    <property type="match status" value="1"/>
</dbReference>
<protein>
    <submittedName>
        <fullName evidence="2">DUF4112 domain-containing protein</fullName>
    </submittedName>
</protein>
<name>A0A3S9B1X9_9HYPH</name>
<feature type="transmembrane region" description="Helical" evidence="1">
    <location>
        <begin position="61"/>
        <end position="87"/>
    </location>
</feature>
<gene>
    <name evidence="2" type="ORF">D5400_06085</name>
</gene>
<proteinExistence type="predicted"/>
<evidence type="ECO:0000256" key="1">
    <source>
        <dbReference type="SAM" id="Phobius"/>
    </source>
</evidence>
<dbReference type="Proteomes" id="UP000268192">
    <property type="component" value="Chromosome"/>
</dbReference>
<organism evidence="2 3">
    <name type="scientific">Georhizobium profundi</name>
    <dbReference type="NCBI Taxonomy" id="2341112"/>
    <lineage>
        <taxon>Bacteria</taxon>
        <taxon>Pseudomonadati</taxon>
        <taxon>Pseudomonadota</taxon>
        <taxon>Alphaproteobacteria</taxon>
        <taxon>Hyphomicrobiales</taxon>
        <taxon>Rhizobiaceae</taxon>
        <taxon>Georhizobium</taxon>
    </lineage>
</organism>
<dbReference type="AlphaFoldDB" id="A0A3S9B1X9"/>
<dbReference type="OrthoDB" id="513552at2"/>
<dbReference type="Pfam" id="PF13430">
    <property type="entry name" value="DUF4112"/>
    <property type="match status" value="1"/>
</dbReference>
<dbReference type="InterPro" id="IPR025187">
    <property type="entry name" value="DUF4112"/>
</dbReference>
<sequence length="161" mass="18107">MSKMPMPSGDKVADHDRTNGPAIAEIFDNTPKGRERRDLLRRLEQVEKLFDRNFSFFGIRFGWDAVLGLVPVAGDTVAAGAAGWIYWKAQKLGVPGHIKRKMVSNIAFDYIFGSIPVLGTVVDVAFKANTRNVRMLKEHLLEEEERERAAWEKQRKGPPAA</sequence>